<dbReference type="EMBL" id="KI925454">
    <property type="protein sequence ID" value="ETW87786.1"/>
    <property type="molecule type" value="Genomic_DNA"/>
</dbReference>
<reference evidence="1 2" key="1">
    <citation type="journal article" date="2012" name="New Phytol.">
        <title>Insight into trade-off between wood decay and parasitism from the genome of a fungal forest pathogen.</title>
        <authorList>
            <person name="Olson A."/>
            <person name="Aerts A."/>
            <person name="Asiegbu F."/>
            <person name="Belbahri L."/>
            <person name="Bouzid O."/>
            <person name="Broberg A."/>
            <person name="Canback B."/>
            <person name="Coutinho P.M."/>
            <person name="Cullen D."/>
            <person name="Dalman K."/>
            <person name="Deflorio G."/>
            <person name="van Diepen L.T."/>
            <person name="Dunand C."/>
            <person name="Duplessis S."/>
            <person name="Durling M."/>
            <person name="Gonthier P."/>
            <person name="Grimwood J."/>
            <person name="Fossdal C.G."/>
            <person name="Hansson D."/>
            <person name="Henrissat B."/>
            <person name="Hietala A."/>
            <person name="Himmelstrand K."/>
            <person name="Hoffmeister D."/>
            <person name="Hogberg N."/>
            <person name="James T.Y."/>
            <person name="Karlsson M."/>
            <person name="Kohler A."/>
            <person name="Kues U."/>
            <person name="Lee Y.H."/>
            <person name="Lin Y.C."/>
            <person name="Lind M."/>
            <person name="Lindquist E."/>
            <person name="Lombard V."/>
            <person name="Lucas S."/>
            <person name="Lunden K."/>
            <person name="Morin E."/>
            <person name="Murat C."/>
            <person name="Park J."/>
            <person name="Raffaello T."/>
            <person name="Rouze P."/>
            <person name="Salamov A."/>
            <person name="Schmutz J."/>
            <person name="Solheim H."/>
            <person name="Stahlberg J."/>
            <person name="Velez H."/>
            <person name="de Vries R.P."/>
            <person name="Wiebenga A."/>
            <person name="Woodward S."/>
            <person name="Yakovlev I."/>
            <person name="Garbelotto M."/>
            <person name="Martin F."/>
            <person name="Grigoriev I.V."/>
            <person name="Stenlid J."/>
        </authorList>
    </citation>
    <scope>NUCLEOTIDE SEQUENCE [LARGE SCALE GENOMIC DNA]</scope>
    <source>
        <strain evidence="1 2">TC 32-1</strain>
    </source>
</reference>
<dbReference type="SUPFAM" id="SSF56672">
    <property type="entry name" value="DNA/RNA polymerases"/>
    <property type="match status" value="1"/>
</dbReference>
<name>W4KRW3_HETIT</name>
<dbReference type="STRING" id="747525.W4KRW3"/>
<proteinExistence type="predicted"/>
<evidence type="ECO:0000313" key="1">
    <source>
        <dbReference type="EMBL" id="ETW87786.1"/>
    </source>
</evidence>
<dbReference type="GeneID" id="20673150"/>
<dbReference type="AlphaFoldDB" id="W4KRW3"/>
<dbReference type="InterPro" id="IPR043502">
    <property type="entry name" value="DNA/RNA_pol_sf"/>
</dbReference>
<evidence type="ECO:0000313" key="2">
    <source>
        <dbReference type="Proteomes" id="UP000030671"/>
    </source>
</evidence>
<sequence length="122" mass="14451">MEYPLRPKLYSLSPMEQEELKKFIDKSLKKGFIRESKSHMTSPFFFIKKKNRKLWPLLDLSIDVEYFSLVNINTGYNNILINEKDIHKAAFATNLEMYEPLVMYFGLTNSSATFQTMMNLFF</sequence>
<gene>
    <name evidence="1" type="ORF">HETIRDRAFT_414086</name>
</gene>
<protein>
    <recommendedName>
        <fullName evidence="3">Reverse transcriptase domain-containing protein</fullName>
    </recommendedName>
</protein>
<organism evidence="1 2">
    <name type="scientific">Heterobasidion irregulare (strain TC 32-1)</name>
    <dbReference type="NCBI Taxonomy" id="747525"/>
    <lineage>
        <taxon>Eukaryota</taxon>
        <taxon>Fungi</taxon>
        <taxon>Dikarya</taxon>
        <taxon>Basidiomycota</taxon>
        <taxon>Agaricomycotina</taxon>
        <taxon>Agaricomycetes</taxon>
        <taxon>Russulales</taxon>
        <taxon>Bondarzewiaceae</taxon>
        <taxon>Heterobasidion</taxon>
        <taxon>Heterobasidion annosum species complex</taxon>
    </lineage>
</organism>
<dbReference type="InterPro" id="IPR053134">
    <property type="entry name" value="RNA-dir_DNA_polymerase"/>
</dbReference>
<dbReference type="InParanoid" id="W4KRW3"/>
<dbReference type="RefSeq" id="XP_009541648.1">
    <property type="nucleotide sequence ID" value="XM_009543353.1"/>
</dbReference>
<dbReference type="Gene3D" id="3.30.70.270">
    <property type="match status" value="1"/>
</dbReference>
<dbReference type="Proteomes" id="UP000030671">
    <property type="component" value="Unassembled WGS sequence"/>
</dbReference>
<dbReference type="HOGENOM" id="CLU_2027029_0_0_1"/>
<dbReference type="eggNOG" id="KOG0017">
    <property type="taxonomic scope" value="Eukaryota"/>
</dbReference>
<dbReference type="PANTHER" id="PTHR24559">
    <property type="entry name" value="TRANSPOSON TY3-I GAG-POL POLYPROTEIN"/>
    <property type="match status" value="1"/>
</dbReference>
<dbReference type="PANTHER" id="PTHR24559:SF444">
    <property type="entry name" value="REVERSE TRANSCRIPTASE DOMAIN-CONTAINING PROTEIN"/>
    <property type="match status" value="1"/>
</dbReference>
<evidence type="ECO:0008006" key="3">
    <source>
        <dbReference type="Google" id="ProtNLM"/>
    </source>
</evidence>
<dbReference type="Gene3D" id="3.10.10.10">
    <property type="entry name" value="HIV Type 1 Reverse Transcriptase, subunit A, domain 1"/>
    <property type="match status" value="2"/>
</dbReference>
<keyword evidence="2" id="KW-1185">Reference proteome</keyword>
<dbReference type="OrthoDB" id="3250101at2759"/>
<dbReference type="InterPro" id="IPR043128">
    <property type="entry name" value="Rev_trsase/Diguanyl_cyclase"/>
</dbReference>
<dbReference type="KEGG" id="hir:HETIRDRAFT_414086"/>
<accession>W4KRW3</accession>